<proteinExistence type="predicted"/>
<reference evidence="2 3" key="1">
    <citation type="submission" date="2020-08" db="EMBL/GenBank/DDBJ databases">
        <title>Genomic Encyclopedia of Type Strains, Phase IV (KMG-IV): sequencing the most valuable type-strain genomes for metagenomic binning, comparative biology and taxonomic classification.</title>
        <authorList>
            <person name="Goeker M."/>
        </authorList>
    </citation>
    <scope>NUCLEOTIDE SEQUENCE [LARGE SCALE GENOMIC DNA]</scope>
    <source>
        <strain evidence="2 3">DSM 101791</strain>
    </source>
</reference>
<evidence type="ECO:0000313" key="3">
    <source>
        <dbReference type="Proteomes" id="UP000525389"/>
    </source>
</evidence>
<accession>A0A7W8LPC2</accession>
<comment type="caution">
    <text evidence="2">The sequence shown here is derived from an EMBL/GenBank/DDBJ whole genome shotgun (WGS) entry which is preliminary data.</text>
</comment>
<dbReference type="EMBL" id="JACHFN010000003">
    <property type="protein sequence ID" value="MBB5233616.1"/>
    <property type="molecule type" value="Genomic_DNA"/>
</dbReference>
<sequence>MTRGVVAQPTPAPLAAYLRRATWGLPRARGQELWDELEDHVLTRVDQLCALGAGPAEALSQALGELGPPSRVSAGMTQVYLMPKLMLSAAAAALALSAALYAGAGGGGEVITLPVLTQRPAKPSCVRGTVPQDVTVVSRQGNVTCYTSNDSLSYRGAFLSLAAVRDALNTQGAQANIVDGRSLDFRLPGGGGGRLNALFTTNGQGYIPASALVNVAAGGPAALTLSGYAAPLMRLGGVQLRFGSGESQTVGRDFYGEVVIALVGRLLPPLPSNTPPDLSVSYNLTGGSLHRVQTGLPAGEVVLMVTRRSAGNDYETDTAEVQPDGSVGLRSGRGKLRFVSSVDQLSPYPSGGRIPALLVRVTNVPLNNLKAGIFTPAQLASDAN</sequence>
<dbReference type="RefSeq" id="WP_184026402.1">
    <property type="nucleotide sequence ID" value="NZ_JACHFN010000003.1"/>
</dbReference>
<keyword evidence="1" id="KW-0472">Membrane</keyword>
<evidence type="ECO:0000256" key="1">
    <source>
        <dbReference type="SAM" id="Phobius"/>
    </source>
</evidence>
<gene>
    <name evidence="2" type="ORF">HNQ09_001046</name>
</gene>
<dbReference type="AlphaFoldDB" id="A0A7W8LPC2"/>
<dbReference type="NCBIfam" id="NF038403">
    <property type="entry name" value="perm_prefix_1"/>
    <property type="match status" value="1"/>
</dbReference>
<dbReference type="InterPro" id="IPR047928">
    <property type="entry name" value="Perm_prefix_1"/>
</dbReference>
<protein>
    <submittedName>
        <fullName evidence="2">Uncharacterized protein</fullName>
    </submittedName>
</protein>
<name>A0A7W8LPC2_9DEIO</name>
<dbReference type="Proteomes" id="UP000525389">
    <property type="component" value="Unassembled WGS sequence"/>
</dbReference>
<feature type="transmembrane region" description="Helical" evidence="1">
    <location>
        <begin position="85"/>
        <end position="104"/>
    </location>
</feature>
<keyword evidence="3" id="KW-1185">Reference proteome</keyword>
<evidence type="ECO:0000313" key="2">
    <source>
        <dbReference type="EMBL" id="MBB5233616.1"/>
    </source>
</evidence>
<keyword evidence="1" id="KW-0812">Transmembrane</keyword>
<organism evidence="2 3">
    <name type="scientific">Deinococcus budaensis</name>
    <dbReference type="NCBI Taxonomy" id="1665626"/>
    <lineage>
        <taxon>Bacteria</taxon>
        <taxon>Thermotogati</taxon>
        <taxon>Deinococcota</taxon>
        <taxon>Deinococci</taxon>
        <taxon>Deinococcales</taxon>
        <taxon>Deinococcaceae</taxon>
        <taxon>Deinococcus</taxon>
    </lineage>
</organism>
<keyword evidence="1" id="KW-1133">Transmembrane helix</keyword>